<feature type="transmembrane region" description="Helical" evidence="2">
    <location>
        <begin position="832"/>
        <end position="857"/>
    </location>
</feature>
<gene>
    <name evidence="3" type="primary">WBGene00092018</name>
</gene>
<keyword evidence="4" id="KW-1185">Reference proteome</keyword>
<evidence type="ECO:0000313" key="3">
    <source>
        <dbReference type="EnsemblMetazoa" id="PPA02464.1"/>
    </source>
</evidence>
<evidence type="ECO:0000313" key="4">
    <source>
        <dbReference type="Proteomes" id="UP000005239"/>
    </source>
</evidence>
<proteinExistence type="predicted"/>
<organism evidence="3 4">
    <name type="scientific">Pristionchus pacificus</name>
    <name type="common">Parasitic nematode worm</name>
    <dbReference type="NCBI Taxonomy" id="54126"/>
    <lineage>
        <taxon>Eukaryota</taxon>
        <taxon>Metazoa</taxon>
        <taxon>Ecdysozoa</taxon>
        <taxon>Nematoda</taxon>
        <taxon>Chromadorea</taxon>
        <taxon>Rhabditida</taxon>
        <taxon>Rhabditina</taxon>
        <taxon>Diplogasteromorpha</taxon>
        <taxon>Diplogasteroidea</taxon>
        <taxon>Neodiplogasteridae</taxon>
        <taxon>Pristionchus</taxon>
    </lineage>
</organism>
<evidence type="ECO:0000256" key="2">
    <source>
        <dbReference type="SAM" id="Phobius"/>
    </source>
</evidence>
<accession>A0A8R1U3N5</accession>
<name>A0A2A6BPN5_PRIPA</name>
<dbReference type="EnsemblMetazoa" id="PPA02464.1">
    <property type="protein sequence ID" value="PPA02464.1"/>
    <property type="gene ID" value="WBGene00092018"/>
</dbReference>
<feature type="compositionally biased region" description="Basic and acidic residues" evidence="1">
    <location>
        <begin position="862"/>
        <end position="879"/>
    </location>
</feature>
<reference evidence="3" key="2">
    <citation type="submission" date="2022-06" db="UniProtKB">
        <authorList>
            <consortium name="EnsemblMetazoa"/>
        </authorList>
    </citation>
    <scope>IDENTIFICATION</scope>
    <source>
        <strain evidence="3">PS312</strain>
    </source>
</reference>
<evidence type="ECO:0000256" key="1">
    <source>
        <dbReference type="SAM" id="MobiDB-lite"/>
    </source>
</evidence>
<dbReference type="Proteomes" id="UP000005239">
    <property type="component" value="Unassembled WGS sequence"/>
</dbReference>
<dbReference type="AlphaFoldDB" id="A0A2A6BPN5"/>
<feature type="transmembrane region" description="Helical" evidence="2">
    <location>
        <begin position="803"/>
        <end position="826"/>
    </location>
</feature>
<sequence>MTSMPTNVKTIMEFDVDECIKEESHEIPLKAQFNEEKNVENWTLIMGETKCPNCNNRLKSKKIAQDCWRELIKCDKCTVMTKICKERVSIFWAKLIISFVQKYSVQVIEERTYTRTDDGAEKMKFIEMYGNKEKRMHTLYQSCCILFHGSKKLHKKSRKLRNKIPELLPLKKYSNFSLNGIKKDKIELNVLRLGANVFISHSSKYRNVVCLTNKHYAIVTSTIGGIEVCSIAEIDDPNDGESIEEKTFARCKKEGEVFDKVTSTAIKMVLGNIKQLKVEYTDVVDNFTLNEGVLISDSVDPIDLSEILPTAFTQLHTALEKIIERVEENESSFYSVLLILFTMSDYTPLFISNDWSYGEFFDRILNFIPFRPIHPLPNRDESQIALERRSHFTTIGFFHAVCDAVDANFSSYSDDPSVMQMISRELPRLRAILGAIQCIVWSESSEPFESHYTAPSEEFTRPALHNIEDSLQYLDLEQLAVSITLLGGWETAKLAVEAHFQLKFPSLPRSFGFPSAEELAPLPCVENLVENEAVRVLEESLAQMKMEKRESSTSSECESGTSYLKKDGRAKWWKTIRQRDEKKRARSRKTQKKELDVSNYFEYIIFTCSIKKLAPIGSKCVWEEKGKYPVFSFVPFILIIFFSSSDELEWTPFGGSAMTKNHEVKRGNTAKKEKDTRVFSTVSTAVKSSIWSGQKYSENTSTLECSSTTRCVMPLSSSWEAIAKIGLPFTLCSIDHSLFTHPLLILPSSFTSLPMPCCTSFRRRSLTTTTTTVVQPDGTYRSCFHSCLISSAMLDRLLPYRNALIVMAVVTFLFAVLVVLENILYISANEKYAWLLLIPYLLSWTLLVVGFGFAHIAHRVNEHRKNQSRRERNRYHENSRAPSPTQSLSASANAQMLGQLSMASYMMCDTGAGPQILVSSPYMGYSPYGFYPPGTPMPQSPFIMSPGTSLGFTPCDLRVPTAIPSSGTISPLSPLSPTASAHTPDAETMMAIVPPVEPPTYLEAIRGTGPTPAEPRDD</sequence>
<keyword evidence="2" id="KW-1133">Transmembrane helix</keyword>
<protein>
    <submittedName>
        <fullName evidence="3">Uncharacterized protein</fullName>
    </submittedName>
</protein>
<reference evidence="4" key="1">
    <citation type="journal article" date="2008" name="Nat. Genet.">
        <title>The Pristionchus pacificus genome provides a unique perspective on nematode lifestyle and parasitism.</title>
        <authorList>
            <person name="Dieterich C."/>
            <person name="Clifton S.W."/>
            <person name="Schuster L.N."/>
            <person name="Chinwalla A."/>
            <person name="Delehaunty K."/>
            <person name="Dinkelacker I."/>
            <person name="Fulton L."/>
            <person name="Fulton R."/>
            <person name="Godfrey J."/>
            <person name="Minx P."/>
            <person name="Mitreva M."/>
            <person name="Roeseler W."/>
            <person name="Tian H."/>
            <person name="Witte H."/>
            <person name="Yang S.P."/>
            <person name="Wilson R.K."/>
            <person name="Sommer R.J."/>
        </authorList>
    </citation>
    <scope>NUCLEOTIDE SEQUENCE [LARGE SCALE GENOMIC DNA]</scope>
    <source>
        <strain evidence="4">PS312</strain>
    </source>
</reference>
<feature type="region of interest" description="Disordered" evidence="1">
    <location>
        <begin position="862"/>
        <end position="888"/>
    </location>
</feature>
<keyword evidence="2" id="KW-0472">Membrane</keyword>
<keyword evidence="2" id="KW-0812">Transmembrane</keyword>
<accession>A0A2A6BPN5</accession>